<keyword evidence="3" id="KW-0067">ATP-binding</keyword>
<name>G7Y8N6_CLOSI</name>
<dbReference type="SMART" id="SM00248">
    <property type="entry name" value="ANK"/>
    <property type="match status" value="1"/>
</dbReference>
<reference evidence="3" key="1">
    <citation type="journal article" date="2011" name="Genome Biol.">
        <title>The draft genome of the carcinogenic human liver fluke Clonorchis sinensis.</title>
        <authorList>
            <person name="Wang X."/>
            <person name="Chen W."/>
            <person name="Huang Y."/>
            <person name="Sun J."/>
            <person name="Men J."/>
            <person name="Liu H."/>
            <person name="Luo F."/>
            <person name="Guo L."/>
            <person name="Lv X."/>
            <person name="Deng C."/>
            <person name="Zhou C."/>
            <person name="Fan Y."/>
            <person name="Li X."/>
            <person name="Huang L."/>
            <person name="Hu Y."/>
            <person name="Liang C."/>
            <person name="Hu X."/>
            <person name="Xu J."/>
            <person name="Yu X."/>
        </authorList>
    </citation>
    <scope>NUCLEOTIDE SEQUENCE [LARGE SCALE GENOMIC DNA]</scope>
    <source>
        <strain evidence="3">Henan</strain>
    </source>
</reference>
<sequence length="671" mass="75392">MASGSPDTWLGKYEETEFVLDDWVLCACFRGTIYINLLAAYSRAGPALRTDDSVRLASALLAASARHMAPTSSESLPNAPPSDVNASWDESTTPLHNAGNFACGTAPPGALKHWISDRTVALLKSLRNIPAGPEHDLVRRIIRRQVKVSVQADREVWWTQKAKEMEEAHKSGNARRLFQLIRATGPRKPPVSETIKDRNGVTISNKEERLDRWAEYFEQQLSRQPAGAHLEPTGDVEPWTVNVEPPTASEVYDCICSLKRHRASGPDDLPPALFKDGGEILSQRLSDLFACIWEKESVPDKSDSRRASVHHTNKVNGMTPLHWSELRGHDDISEYLLLHGADPSKPRLDGKKPSDLRLSVPLSYRPNYLNYPEFAYVSRDVCVVNSEQSVSSQKSDLVLLKMWTELAVRTSKSRRLERVDKSTENIPEISPTGCGTWDKHVGRTEYGVNVNIVIGIIRCRCYTVTHRPSIQFEFVFTQLSISFVTISRLGSPCTKTENIDQMEMARNSNDFIPATQQRVLVQYNVFHGRYIKQVIGSHQMPSPNGPVFRKADCVYVWQTSEQLRAETLGSIFMAGIFGDIIDVMHGNVMPIPHDAFLCQPVRQPSNRLSGPVFITQMPCNLTVKWKLKLSKSTHNTDKNHLSCRAEVNRNEFQIHAKLCTNFIAIEEASLI</sequence>
<evidence type="ECO:0000256" key="2">
    <source>
        <dbReference type="SAM" id="MobiDB-lite"/>
    </source>
</evidence>
<dbReference type="AlphaFoldDB" id="G7Y8N6"/>
<evidence type="ECO:0000313" key="3">
    <source>
        <dbReference type="EMBL" id="GAA49321.1"/>
    </source>
</evidence>
<dbReference type="PROSITE" id="PS50088">
    <property type="entry name" value="ANK_REPEAT"/>
    <property type="match status" value="1"/>
</dbReference>
<dbReference type="InterPro" id="IPR036770">
    <property type="entry name" value="Ankyrin_rpt-contain_sf"/>
</dbReference>
<feature type="region of interest" description="Disordered" evidence="2">
    <location>
        <begin position="70"/>
        <end position="91"/>
    </location>
</feature>
<feature type="repeat" description="ANK" evidence="1">
    <location>
        <begin position="316"/>
        <end position="342"/>
    </location>
</feature>
<keyword evidence="1" id="KW-0040">ANK repeat</keyword>
<accession>G7Y8N6</accession>
<dbReference type="EMBL" id="DF142949">
    <property type="protein sequence ID" value="GAA49321.1"/>
    <property type="molecule type" value="Genomic_DNA"/>
</dbReference>
<protein>
    <submittedName>
        <fullName evidence="3">ATP-binding cassette transporter</fullName>
    </submittedName>
</protein>
<organism evidence="3 4">
    <name type="scientific">Clonorchis sinensis</name>
    <name type="common">Chinese liver fluke</name>
    <dbReference type="NCBI Taxonomy" id="79923"/>
    <lineage>
        <taxon>Eukaryota</taxon>
        <taxon>Metazoa</taxon>
        <taxon>Spiralia</taxon>
        <taxon>Lophotrochozoa</taxon>
        <taxon>Platyhelminthes</taxon>
        <taxon>Trematoda</taxon>
        <taxon>Digenea</taxon>
        <taxon>Opisthorchiida</taxon>
        <taxon>Opisthorchiata</taxon>
        <taxon>Opisthorchiidae</taxon>
        <taxon>Clonorchis</taxon>
    </lineage>
</organism>
<dbReference type="Gene3D" id="1.25.40.20">
    <property type="entry name" value="Ankyrin repeat-containing domain"/>
    <property type="match status" value="1"/>
</dbReference>
<dbReference type="SUPFAM" id="SSF48403">
    <property type="entry name" value="Ankyrin repeat"/>
    <property type="match status" value="1"/>
</dbReference>
<dbReference type="Proteomes" id="UP000008909">
    <property type="component" value="Unassembled WGS sequence"/>
</dbReference>
<gene>
    <name evidence="3" type="ORF">CLF_102852</name>
</gene>
<dbReference type="InterPro" id="IPR002110">
    <property type="entry name" value="Ankyrin_rpt"/>
</dbReference>
<evidence type="ECO:0000313" key="4">
    <source>
        <dbReference type="Proteomes" id="UP000008909"/>
    </source>
</evidence>
<dbReference type="Pfam" id="PF00023">
    <property type="entry name" value="Ank"/>
    <property type="match status" value="1"/>
</dbReference>
<keyword evidence="3" id="KW-0547">Nucleotide-binding</keyword>
<reference key="2">
    <citation type="submission" date="2011-10" db="EMBL/GenBank/DDBJ databases">
        <title>The genome and transcriptome sequence of Clonorchis sinensis provide insights into the carcinogenic liver fluke.</title>
        <authorList>
            <person name="Wang X."/>
            <person name="Huang Y."/>
            <person name="Chen W."/>
            <person name="Liu H."/>
            <person name="Guo L."/>
            <person name="Chen Y."/>
            <person name="Luo F."/>
            <person name="Zhou W."/>
            <person name="Sun J."/>
            <person name="Mao Q."/>
            <person name="Liang P."/>
            <person name="Zhou C."/>
            <person name="Tian Y."/>
            <person name="Men J."/>
            <person name="Lv X."/>
            <person name="Huang L."/>
            <person name="Zhou J."/>
            <person name="Hu Y."/>
            <person name="Li R."/>
            <person name="Zhang F."/>
            <person name="Lei H."/>
            <person name="Li X."/>
            <person name="Hu X."/>
            <person name="Liang C."/>
            <person name="Xu J."/>
            <person name="Wu Z."/>
            <person name="Yu X."/>
        </authorList>
    </citation>
    <scope>NUCLEOTIDE SEQUENCE</scope>
    <source>
        <strain>Henan</strain>
    </source>
</reference>
<proteinExistence type="predicted"/>
<keyword evidence="4" id="KW-1185">Reference proteome</keyword>
<dbReference type="GO" id="GO:0005524">
    <property type="term" value="F:ATP binding"/>
    <property type="evidence" value="ECO:0007669"/>
    <property type="project" value="UniProtKB-KW"/>
</dbReference>
<dbReference type="PROSITE" id="PS50297">
    <property type="entry name" value="ANK_REP_REGION"/>
    <property type="match status" value="1"/>
</dbReference>
<evidence type="ECO:0000256" key="1">
    <source>
        <dbReference type="PROSITE-ProRule" id="PRU00023"/>
    </source>
</evidence>